<dbReference type="AlphaFoldDB" id="A0A5J4RDK4"/>
<dbReference type="EMBL" id="SNRY01001327">
    <property type="protein sequence ID" value="KAA6331772.1"/>
    <property type="molecule type" value="Genomic_DNA"/>
</dbReference>
<evidence type="ECO:0000313" key="1">
    <source>
        <dbReference type="EMBL" id="KAA6331772.1"/>
    </source>
</evidence>
<sequence>MKNFIYLLLLEILVTCIACGQTNNLKANEIHNVTHSNNDSIKIYKSRGKLYKIPLDKEKDFLSKRSDAQIATDEDISNYLDNPNRKTEEIDTTAFRKEQNKNIAQAYITYLYSKDSINIQDKNITQTHKKIQDTFFGCSFRSSRKEVTEALRKKGYIIIKDTQETVIATDVTLGIYSFPYLICNFYHEDLYGCSFRSIHSTIQEANAKYNDLKKAIDGNYKGYFPIKEKTKTNDLIKGISYDDGLLDIDDIMRQNSVCLFIEKVELFYLVDLTYHNRAMLFLLQTELEQEL</sequence>
<comment type="caution">
    <text evidence="1">The sequence shown here is derived from an EMBL/GenBank/DDBJ whole genome shotgun (WGS) entry which is preliminary data.</text>
</comment>
<accession>A0A5J4RDK4</accession>
<gene>
    <name evidence="1" type="ORF">EZS27_019653</name>
</gene>
<protein>
    <submittedName>
        <fullName evidence="1">Uncharacterized protein</fullName>
    </submittedName>
</protein>
<proteinExistence type="predicted"/>
<organism evidence="1">
    <name type="scientific">termite gut metagenome</name>
    <dbReference type="NCBI Taxonomy" id="433724"/>
    <lineage>
        <taxon>unclassified sequences</taxon>
        <taxon>metagenomes</taxon>
        <taxon>organismal metagenomes</taxon>
    </lineage>
</organism>
<name>A0A5J4RDK4_9ZZZZ</name>
<reference evidence="1" key="1">
    <citation type="submission" date="2019-03" db="EMBL/GenBank/DDBJ databases">
        <title>Single cell metagenomics reveals metabolic interactions within the superorganism composed of flagellate Streblomastix strix and complex community of Bacteroidetes bacteria on its surface.</title>
        <authorList>
            <person name="Treitli S.C."/>
            <person name="Kolisko M."/>
            <person name="Husnik F."/>
            <person name="Keeling P."/>
            <person name="Hampl V."/>
        </authorList>
    </citation>
    <scope>NUCLEOTIDE SEQUENCE</scope>
    <source>
        <strain evidence="1">STM</strain>
    </source>
</reference>